<sequence length="148" mass="15149">MARFRSAPHGPSEHTCQQRNTWSSACALAPRSGRATDLPVDDPATTVPARCGRAGGTTGRTRYLSPRDLIAARDRAAPGHSVTSSADPSRRSGTGAGAAPPSPDADAATTAVNARTWSAPPAAPGTTSATASRTAQIPYLTPHPRPSL</sequence>
<name>A0A3N1CXZ4_9ACTN</name>
<protein>
    <submittedName>
        <fullName evidence="2">Uncharacterized protein</fullName>
    </submittedName>
</protein>
<evidence type="ECO:0000256" key="1">
    <source>
        <dbReference type="SAM" id="MobiDB-lite"/>
    </source>
</evidence>
<dbReference type="RefSeq" id="WP_148086001.1">
    <property type="nucleotide sequence ID" value="NZ_RJKE01000001.1"/>
</dbReference>
<proteinExistence type="predicted"/>
<dbReference type="AlphaFoldDB" id="A0A3N1CXZ4"/>
<comment type="caution">
    <text evidence="2">The sequence shown here is derived from an EMBL/GenBank/DDBJ whole genome shotgun (WGS) entry which is preliminary data.</text>
</comment>
<dbReference type="EMBL" id="RJKE01000001">
    <property type="protein sequence ID" value="ROO86116.1"/>
    <property type="molecule type" value="Genomic_DNA"/>
</dbReference>
<feature type="region of interest" description="Disordered" evidence="1">
    <location>
        <begin position="33"/>
        <end position="148"/>
    </location>
</feature>
<organism evidence="2 3">
    <name type="scientific">Actinocorallia herbida</name>
    <dbReference type="NCBI Taxonomy" id="58109"/>
    <lineage>
        <taxon>Bacteria</taxon>
        <taxon>Bacillati</taxon>
        <taxon>Actinomycetota</taxon>
        <taxon>Actinomycetes</taxon>
        <taxon>Streptosporangiales</taxon>
        <taxon>Thermomonosporaceae</taxon>
        <taxon>Actinocorallia</taxon>
    </lineage>
</organism>
<gene>
    <name evidence="2" type="ORF">EDD29_3679</name>
</gene>
<evidence type="ECO:0000313" key="3">
    <source>
        <dbReference type="Proteomes" id="UP000272400"/>
    </source>
</evidence>
<feature type="region of interest" description="Disordered" evidence="1">
    <location>
        <begin position="1"/>
        <end position="20"/>
    </location>
</feature>
<evidence type="ECO:0000313" key="2">
    <source>
        <dbReference type="EMBL" id="ROO86116.1"/>
    </source>
</evidence>
<reference evidence="2 3" key="1">
    <citation type="submission" date="2018-11" db="EMBL/GenBank/DDBJ databases">
        <title>Sequencing the genomes of 1000 actinobacteria strains.</title>
        <authorList>
            <person name="Klenk H.-P."/>
        </authorList>
    </citation>
    <scope>NUCLEOTIDE SEQUENCE [LARGE SCALE GENOMIC DNA]</scope>
    <source>
        <strain evidence="2 3">DSM 44254</strain>
    </source>
</reference>
<feature type="compositionally biased region" description="Low complexity" evidence="1">
    <location>
        <begin position="91"/>
        <end position="135"/>
    </location>
</feature>
<dbReference type="Proteomes" id="UP000272400">
    <property type="component" value="Unassembled WGS sequence"/>
</dbReference>
<accession>A0A3N1CXZ4</accession>
<keyword evidence="3" id="KW-1185">Reference proteome</keyword>